<dbReference type="PROSITE" id="PS00409">
    <property type="entry name" value="PROKAR_NTER_METHYL"/>
    <property type="match status" value="1"/>
</dbReference>
<dbReference type="Proteomes" id="UP000240243">
    <property type="component" value="Unassembled WGS sequence"/>
</dbReference>
<reference evidence="2 3" key="1">
    <citation type="submission" date="2018-03" db="EMBL/GenBank/DDBJ databases">
        <title>The draft genome of Zobellella sp. 59N8.</title>
        <authorList>
            <person name="Liu L."/>
            <person name="Li L."/>
            <person name="Zhang X."/>
            <person name="Liang L."/>
            <person name="Wang T."/>
        </authorList>
    </citation>
    <scope>NUCLEOTIDE SEQUENCE [LARGE SCALE GENOMIC DNA]</scope>
    <source>
        <strain evidence="2 3">59N8</strain>
    </source>
</reference>
<organism evidence="2 3">
    <name type="scientific">Zobellella endophytica</name>
    <dbReference type="NCBI Taxonomy" id="2116700"/>
    <lineage>
        <taxon>Bacteria</taxon>
        <taxon>Pseudomonadati</taxon>
        <taxon>Pseudomonadota</taxon>
        <taxon>Gammaproteobacteria</taxon>
        <taxon>Aeromonadales</taxon>
        <taxon>Aeromonadaceae</taxon>
        <taxon>Zobellella</taxon>
    </lineage>
</organism>
<name>A0A2P7RC14_9GAMM</name>
<evidence type="ECO:0000313" key="2">
    <source>
        <dbReference type="EMBL" id="PSJ47765.1"/>
    </source>
</evidence>
<feature type="transmembrane region" description="Helical" evidence="1">
    <location>
        <begin position="6"/>
        <end position="27"/>
    </location>
</feature>
<keyword evidence="3" id="KW-1185">Reference proteome</keyword>
<accession>A0A2P7RC14</accession>
<dbReference type="OrthoDB" id="5600765at2"/>
<dbReference type="EMBL" id="PXYG01000001">
    <property type="protein sequence ID" value="PSJ47765.1"/>
    <property type="molecule type" value="Genomic_DNA"/>
</dbReference>
<keyword evidence="1" id="KW-0472">Membrane</keyword>
<proteinExistence type="predicted"/>
<dbReference type="SUPFAM" id="SSF54523">
    <property type="entry name" value="Pili subunits"/>
    <property type="match status" value="1"/>
</dbReference>
<evidence type="ECO:0000313" key="3">
    <source>
        <dbReference type="Proteomes" id="UP000240243"/>
    </source>
</evidence>
<comment type="caution">
    <text evidence="2">The sequence shown here is derived from an EMBL/GenBank/DDBJ whole genome shotgun (WGS) entry which is preliminary data.</text>
</comment>
<dbReference type="InterPro" id="IPR012902">
    <property type="entry name" value="N_methyl_site"/>
</dbReference>
<keyword evidence="1" id="KW-1133">Transmembrane helix</keyword>
<dbReference type="AlphaFoldDB" id="A0A2P7RC14"/>
<sequence length="182" mass="19101">MLLQRGFTLIELVAVLVLAGILAAVALPRLSLSSSFDERLQADNLVGLLRLAQLRAMNDPLALQPGTDTGRCGRVVITASGFSLSSGCDTAVLLDDNALGEAERQGFFLGRRDIAVSADQALPLVLQFGRPAADPGFLSGDSRLGRPYLHRSGGPVRLAAPLTVTVGGKAVRVETEGYVHAP</sequence>
<dbReference type="NCBIfam" id="TIGR02532">
    <property type="entry name" value="IV_pilin_GFxxxE"/>
    <property type="match status" value="1"/>
</dbReference>
<evidence type="ECO:0000256" key="1">
    <source>
        <dbReference type="SAM" id="Phobius"/>
    </source>
</evidence>
<dbReference type="Gene3D" id="3.30.700.10">
    <property type="entry name" value="Glycoprotein, Type 4 Pilin"/>
    <property type="match status" value="1"/>
</dbReference>
<dbReference type="RefSeq" id="WP_106728177.1">
    <property type="nucleotide sequence ID" value="NZ_PXYG01000001.1"/>
</dbReference>
<keyword evidence="1" id="KW-0812">Transmembrane</keyword>
<protein>
    <submittedName>
        <fullName evidence="2">MSHA biogenesis protein MshC</fullName>
    </submittedName>
</protein>
<dbReference type="InterPro" id="IPR045584">
    <property type="entry name" value="Pilin-like"/>
</dbReference>
<dbReference type="Pfam" id="PF07963">
    <property type="entry name" value="N_methyl"/>
    <property type="match status" value="1"/>
</dbReference>
<gene>
    <name evidence="2" type="ORF">C7H85_02790</name>
</gene>